<dbReference type="SUPFAM" id="SSF47576">
    <property type="entry name" value="Calponin-homology domain, CH-domain"/>
    <property type="match status" value="1"/>
</dbReference>
<protein>
    <submittedName>
        <fullName evidence="1">Uncharacterized protein</fullName>
    </submittedName>
</protein>
<accession>A0A3S5ANT4</accession>
<evidence type="ECO:0000313" key="2">
    <source>
        <dbReference type="Proteomes" id="UP000784294"/>
    </source>
</evidence>
<dbReference type="Gene3D" id="1.10.418.10">
    <property type="entry name" value="Calponin-like domain"/>
    <property type="match status" value="1"/>
</dbReference>
<evidence type="ECO:0000313" key="1">
    <source>
        <dbReference type="EMBL" id="VEL41461.1"/>
    </source>
</evidence>
<sequence length="204" mass="24059">MSLFCGPLVRLERAFRLASDHLGIPILVEPRQLLEPSTWSDERCMLTILVTWYHRMTRVQAHRKQADRLGGVIGRALAIRRRIGTFSRRLHRWLCWLRHEGNRLDRLIATKGAHIGRNKDEQICDNSRGDVAISETCRKLQMTGYDTKELEKLTIGEEMRSIRLRFQELSSWRRKEVFAQLVEKGQIEVRNDLMGLFILYHFIY</sequence>
<comment type="caution">
    <text evidence="1">The sequence shown here is derived from an EMBL/GenBank/DDBJ whole genome shotgun (WGS) entry which is preliminary data.</text>
</comment>
<organism evidence="1 2">
    <name type="scientific">Protopolystoma xenopodis</name>
    <dbReference type="NCBI Taxonomy" id="117903"/>
    <lineage>
        <taxon>Eukaryota</taxon>
        <taxon>Metazoa</taxon>
        <taxon>Spiralia</taxon>
        <taxon>Lophotrochozoa</taxon>
        <taxon>Platyhelminthes</taxon>
        <taxon>Monogenea</taxon>
        <taxon>Polyopisthocotylea</taxon>
        <taxon>Polystomatidea</taxon>
        <taxon>Polystomatidae</taxon>
        <taxon>Protopolystoma</taxon>
    </lineage>
</organism>
<keyword evidence="2" id="KW-1185">Reference proteome</keyword>
<gene>
    <name evidence="1" type="ORF">PXEA_LOCUS34901</name>
</gene>
<dbReference type="InterPro" id="IPR036872">
    <property type="entry name" value="CH_dom_sf"/>
</dbReference>
<reference evidence="1" key="1">
    <citation type="submission" date="2018-11" db="EMBL/GenBank/DDBJ databases">
        <authorList>
            <consortium name="Pathogen Informatics"/>
        </authorList>
    </citation>
    <scope>NUCLEOTIDE SEQUENCE</scope>
</reference>
<dbReference type="EMBL" id="CAAALY010269409">
    <property type="protein sequence ID" value="VEL41461.1"/>
    <property type="molecule type" value="Genomic_DNA"/>
</dbReference>
<dbReference type="AlphaFoldDB" id="A0A3S5ANT4"/>
<name>A0A3S5ANT4_9PLAT</name>
<dbReference type="OrthoDB" id="10017054at2759"/>
<dbReference type="Proteomes" id="UP000784294">
    <property type="component" value="Unassembled WGS sequence"/>
</dbReference>
<proteinExistence type="predicted"/>